<reference evidence="4 5" key="1">
    <citation type="submission" date="2016-11" db="EMBL/GenBank/DDBJ databases">
        <authorList>
            <person name="Jaros S."/>
            <person name="Januszkiewicz K."/>
            <person name="Wedrychowicz H."/>
        </authorList>
    </citation>
    <scope>NUCLEOTIDE SEQUENCE [LARGE SCALE GENOMIC DNA]</scope>
    <source>
        <strain evidence="4 5">DSM 16917</strain>
    </source>
</reference>
<dbReference type="GO" id="GO:0008168">
    <property type="term" value="F:methyltransferase activity"/>
    <property type="evidence" value="ECO:0007669"/>
    <property type="project" value="UniProtKB-KW"/>
</dbReference>
<dbReference type="PANTHER" id="PTHR10584">
    <property type="entry name" value="SUGAR KINASE"/>
    <property type="match status" value="1"/>
</dbReference>
<feature type="domain" description="Carbohydrate kinase PfkB" evidence="3">
    <location>
        <begin position="1"/>
        <end position="107"/>
    </location>
</feature>
<dbReference type="PANTHER" id="PTHR10584:SF166">
    <property type="entry name" value="RIBOKINASE"/>
    <property type="match status" value="1"/>
</dbReference>
<evidence type="ECO:0000259" key="3">
    <source>
        <dbReference type="Pfam" id="PF00294"/>
    </source>
</evidence>
<evidence type="ECO:0000313" key="5">
    <source>
        <dbReference type="Proteomes" id="UP000184268"/>
    </source>
</evidence>
<protein>
    <submittedName>
        <fullName evidence="4">Site-specific DNA-methyltransferase (Adenine-specific)</fullName>
    </submittedName>
</protein>
<keyword evidence="1 4" id="KW-0808">Transferase</keyword>
<dbReference type="AlphaFoldDB" id="A0A1M5XRL8"/>
<dbReference type="Proteomes" id="UP000184268">
    <property type="component" value="Unassembled WGS sequence"/>
</dbReference>
<feature type="domain" description="Carbohydrate kinase PfkB" evidence="3">
    <location>
        <begin position="195"/>
        <end position="267"/>
    </location>
</feature>
<accession>A0A1M5XRL8</accession>
<dbReference type="InterPro" id="IPR002173">
    <property type="entry name" value="Carboh/pur_kinase_PfkB_CS"/>
</dbReference>
<dbReference type="PROSITE" id="PS00584">
    <property type="entry name" value="PFKB_KINASES_2"/>
    <property type="match status" value="1"/>
</dbReference>
<keyword evidence="5" id="KW-1185">Reference proteome</keyword>
<keyword evidence="2" id="KW-0418">Kinase</keyword>
<keyword evidence="4" id="KW-0489">Methyltransferase</keyword>
<dbReference type="Gene3D" id="3.40.1190.20">
    <property type="match status" value="1"/>
</dbReference>
<evidence type="ECO:0000313" key="4">
    <source>
        <dbReference type="EMBL" id="SHI02467.1"/>
    </source>
</evidence>
<name>A0A1M5XRL8_9GAMM</name>
<dbReference type="InterPro" id="IPR029056">
    <property type="entry name" value="Ribokinase-like"/>
</dbReference>
<evidence type="ECO:0000256" key="2">
    <source>
        <dbReference type="ARBA" id="ARBA00022777"/>
    </source>
</evidence>
<dbReference type="GO" id="GO:0016301">
    <property type="term" value="F:kinase activity"/>
    <property type="evidence" value="ECO:0007669"/>
    <property type="project" value="UniProtKB-KW"/>
</dbReference>
<dbReference type="GO" id="GO:0032259">
    <property type="term" value="P:methylation"/>
    <property type="evidence" value="ECO:0007669"/>
    <property type="project" value="UniProtKB-KW"/>
</dbReference>
<dbReference type="InterPro" id="IPR011611">
    <property type="entry name" value="PfkB_dom"/>
</dbReference>
<dbReference type="EMBL" id="FQXG01000006">
    <property type="protein sequence ID" value="SHI02467.1"/>
    <property type="molecule type" value="Genomic_DNA"/>
</dbReference>
<organism evidence="4 5">
    <name type="scientific">Ferrimonas marina</name>
    <dbReference type="NCBI Taxonomy" id="299255"/>
    <lineage>
        <taxon>Bacteria</taxon>
        <taxon>Pseudomonadati</taxon>
        <taxon>Pseudomonadota</taxon>
        <taxon>Gammaproteobacteria</taxon>
        <taxon>Alteromonadales</taxon>
        <taxon>Ferrimonadaceae</taxon>
        <taxon>Ferrimonas</taxon>
    </lineage>
</organism>
<dbReference type="RefSeq" id="WP_067659644.1">
    <property type="nucleotide sequence ID" value="NZ_FQXG01000006.1"/>
</dbReference>
<dbReference type="OrthoDB" id="6212648at2"/>
<dbReference type="SUPFAM" id="SSF53613">
    <property type="entry name" value="Ribokinase-like"/>
    <property type="match status" value="1"/>
</dbReference>
<dbReference type="STRING" id="299255.SAMN02745129_3640"/>
<gene>
    <name evidence="4" type="ORF">SAMN02745129_3640</name>
</gene>
<dbReference type="Pfam" id="PF00294">
    <property type="entry name" value="PfkB"/>
    <property type="match status" value="2"/>
</dbReference>
<proteinExistence type="predicted"/>
<sequence>MAQVLVIANINCDHILRLNRPLQTGARIHYEEQGFRLGGGGANTSLGLIWAGHKVQLLSQVGEDERGDWLLEQASRQGIDCSLVHRHVGPTQALKLLMDPSGERTILRPNRPRLMLPPALDTQGFDAIYVNLSAEGLAPMMAQAMDQGALLISQLPKDLGRRPCHYLITSADDLTPHKVEDPWSFALSIAGPQLKGVIVTDGDKGATLFNAEGQQHCPACEAELVDSTGAGDCYAAGLLNGLVKGHSEVEAMADAARWAAYAVSAASSVPPDSLRRHLHRG</sequence>
<evidence type="ECO:0000256" key="1">
    <source>
        <dbReference type="ARBA" id="ARBA00022679"/>
    </source>
</evidence>